<accession>A0A6C0DP28</accession>
<sequence>MKDWAFVALLAGLAVVGYVIYKSREGFEIAFIDKTNDRKTDETRTSSYVQQTNHYKPTEPAPRPPAGVETPYRVNTWNSYVPF</sequence>
<protein>
    <submittedName>
        <fullName evidence="2">Uncharacterized protein</fullName>
    </submittedName>
</protein>
<dbReference type="AlphaFoldDB" id="A0A6C0DP28"/>
<proteinExistence type="predicted"/>
<feature type="compositionally biased region" description="Polar residues" evidence="1">
    <location>
        <begin position="45"/>
        <end position="55"/>
    </location>
</feature>
<reference evidence="2" key="1">
    <citation type="journal article" date="2020" name="Nature">
        <title>Giant virus diversity and host interactions through global metagenomics.</title>
        <authorList>
            <person name="Schulz F."/>
            <person name="Roux S."/>
            <person name="Paez-Espino D."/>
            <person name="Jungbluth S."/>
            <person name="Walsh D.A."/>
            <person name="Denef V.J."/>
            <person name="McMahon K.D."/>
            <person name="Konstantinidis K.T."/>
            <person name="Eloe-Fadrosh E.A."/>
            <person name="Kyrpides N.C."/>
            <person name="Woyke T."/>
        </authorList>
    </citation>
    <scope>NUCLEOTIDE SEQUENCE</scope>
    <source>
        <strain evidence="2">GVMAG-M-3300023174-47</strain>
    </source>
</reference>
<dbReference type="EMBL" id="MN739658">
    <property type="protein sequence ID" value="QHT18616.1"/>
    <property type="molecule type" value="Genomic_DNA"/>
</dbReference>
<evidence type="ECO:0000313" key="2">
    <source>
        <dbReference type="EMBL" id="QHT18616.1"/>
    </source>
</evidence>
<evidence type="ECO:0000256" key="1">
    <source>
        <dbReference type="SAM" id="MobiDB-lite"/>
    </source>
</evidence>
<feature type="region of interest" description="Disordered" evidence="1">
    <location>
        <begin position="40"/>
        <end position="70"/>
    </location>
</feature>
<name>A0A6C0DP28_9ZZZZ</name>
<organism evidence="2">
    <name type="scientific">viral metagenome</name>
    <dbReference type="NCBI Taxonomy" id="1070528"/>
    <lineage>
        <taxon>unclassified sequences</taxon>
        <taxon>metagenomes</taxon>
        <taxon>organismal metagenomes</taxon>
    </lineage>
</organism>